<evidence type="ECO:0000313" key="3">
    <source>
        <dbReference type="Proteomes" id="UP000823918"/>
    </source>
</evidence>
<sequence length="42" mass="4913">MKMNEGIRYFRLQKNFTQEQVANRLGITAPAVNKWETGDSLR</sequence>
<dbReference type="PROSITE" id="PS50943">
    <property type="entry name" value="HTH_CROC1"/>
    <property type="match status" value="1"/>
</dbReference>
<dbReference type="InterPro" id="IPR010982">
    <property type="entry name" value="Lambda_DNA-bd_dom_sf"/>
</dbReference>
<dbReference type="AlphaFoldDB" id="A0A9D2TJE4"/>
<dbReference type="CDD" id="cd00093">
    <property type="entry name" value="HTH_XRE"/>
    <property type="match status" value="1"/>
</dbReference>
<reference evidence="2" key="1">
    <citation type="journal article" date="2021" name="PeerJ">
        <title>Extensive microbial diversity within the chicken gut microbiome revealed by metagenomics and culture.</title>
        <authorList>
            <person name="Gilroy R."/>
            <person name="Ravi A."/>
            <person name="Getino M."/>
            <person name="Pursley I."/>
            <person name="Horton D.L."/>
            <person name="Alikhan N.F."/>
            <person name="Baker D."/>
            <person name="Gharbi K."/>
            <person name="Hall N."/>
            <person name="Watson M."/>
            <person name="Adriaenssens E.M."/>
            <person name="Foster-Nyarko E."/>
            <person name="Jarju S."/>
            <person name="Secka A."/>
            <person name="Antonio M."/>
            <person name="Oren A."/>
            <person name="Chaudhuri R.R."/>
            <person name="La Ragione R."/>
            <person name="Hildebrand F."/>
            <person name="Pallen M.J."/>
        </authorList>
    </citation>
    <scope>NUCLEOTIDE SEQUENCE</scope>
    <source>
        <strain evidence="2">5933</strain>
    </source>
</reference>
<comment type="caution">
    <text evidence="2">The sequence shown here is derived from an EMBL/GenBank/DDBJ whole genome shotgun (WGS) entry which is preliminary data.</text>
</comment>
<evidence type="ECO:0000313" key="2">
    <source>
        <dbReference type="EMBL" id="HJC72520.1"/>
    </source>
</evidence>
<dbReference type="GO" id="GO:0003677">
    <property type="term" value="F:DNA binding"/>
    <property type="evidence" value="ECO:0007669"/>
    <property type="project" value="InterPro"/>
</dbReference>
<gene>
    <name evidence="2" type="ORF">H9698_06970</name>
</gene>
<dbReference type="Proteomes" id="UP000823918">
    <property type="component" value="Unassembled WGS sequence"/>
</dbReference>
<feature type="domain" description="HTH cro/C1-type" evidence="1">
    <location>
        <begin position="7"/>
        <end position="38"/>
    </location>
</feature>
<name>A0A9D2TJE4_9FIRM</name>
<accession>A0A9D2TJE4</accession>
<organism evidence="2 3">
    <name type="scientific">Candidatus Ruthenibacterium merdavium</name>
    <dbReference type="NCBI Taxonomy" id="2838752"/>
    <lineage>
        <taxon>Bacteria</taxon>
        <taxon>Bacillati</taxon>
        <taxon>Bacillota</taxon>
        <taxon>Clostridia</taxon>
        <taxon>Eubacteriales</taxon>
        <taxon>Oscillospiraceae</taxon>
        <taxon>Ruthenibacterium</taxon>
    </lineage>
</organism>
<dbReference type="Pfam" id="PF01381">
    <property type="entry name" value="HTH_3"/>
    <property type="match status" value="1"/>
</dbReference>
<reference evidence="2" key="2">
    <citation type="submission" date="2021-04" db="EMBL/GenBank/DDBJ databases">
        <authorList>
            <person name="Gilroy R."/>
        </authorList>
    </citation>
    <scope>NUCLEOTIDE SEQUENCE</scope>
    <source>
        <strain evidence="2">5933</strain>
    </source>
</reference>
<dbReference type="Gene3D" id="1.10.260.40">
    <property type="entry name" value="lambda repressor-like DNA-binding domains"/>
    <property type="match status" value="1"/>
</dbReference>
<dbReference type="InterPro" id="IPR001387">
    <property type="entry name" value="Cro/C1-type_HTH"/>
</dbReference>
<dbReference type="EMBL" id="DWWA01000033">
    <property type="protein sequence ID" value="HJC72520.1"/>
    <property type="molecule type" value="Genomic_DNA"/>
</dbReference>
<protein>
    <submittedName>
        <fullName evidence="2">Helix-turn-helix domain-containing protein</fullName>
    </submittedName>
</protein>
<proteinExistence type="predicted"/>
<dbReference type="SUPFAM" id="SSF47413">
    <property type="entry name" value="lambda repressor-like DNA-binding domains"/>
    <property type="match status" value="1"/>
</dbReference>
<evidence type="ECO:0000259" key="1">
    <source>
        <dbReference type="PROSITE" id="PS50943"/>
    </source>
</evidence>